<organism evidence="1 2">
    <name type="scientific">Pseudomonas fluorescens</name>
    <dbReference type="NCBI Taxonomy" id="294"/>
    <lineage>
        <taxon>Bacteria</taxon>
        <taxon>Pseudomonadati</taxon>
        <taxon>Pseudomonadota</taxon>
        <taxon>Gammaproteobacteria</taxon>
        <taxon>Pseudomonadales</taxon>
        <taxon>Pseudomonadaceae</taxon>
        <taxon>Pseudomonas</taxon>
    </lineage>
</organism>
<gene>
    <name evidence="1" type="ORF">PS880_00803</name>
</gene>
<evidence type="ECO:0000313" key="1">
    <source>
        <dbReference type="EMBL" id="VVO61044.1"/>
    </source>
</evidence>
<sequence length="77" mass="8338">MNDNLEGATDVELDCPNCGIKLYFLDGRELRKIHSIAHYSGQTCAGCGHVVSESDVESAMKSVIYELVKKSFRGGSG</sequence>
<protein>
    <submittedName>
        <fullName evidence="1">Uncharacterized protein</fullName>
    </submittedName>
</protein>
<evidence type="ECO:0000313" key="2">
    <source>
        <dbReference type="Proteomes" id="UP000375525"/>
    </source>
</evidence>
<dbReference type="Proteomes" id="UP000375525">
    <property type="component" value="Unassembled WGS sequence"/>
</dbReference>
<dbReference type="OrthoDB" id="9936444at2"/>
<reference evidence="1 2" key="1">
    <citation type="submission" date="2019-09" db="EMBL/GenBank/DDBJ databases">
        <authorList>
            <person name="Chandra G."/>
            <person name="Truman W A."/>
        </authorList>
    </citation>
    <scope>NUCLEOTIDE SEQUENCE [LARGE SCALE GENOMIC DNA]</scope>
    <source>
        <strain evidence="1">PS880</strain>
    </source>
</reference>
<dbReference type="AlphaFoldDB" id="A0A5E7HAH7"/>
<proteinExistence type="predicted"/>
<name>A0A5E7HAH7_PSEFL</name>
<dbReference type="EMBL" id="CABVIH010000003">
    <property type="protein sequence ID" value="VVO61044.1"/>
    <property type="molecule type" value="Genomic_DNA"/>
</dbReference>
<dbReference type="RefSeq" id="WP_150778709.1">
    <property type="nucleotide sequence ID" value="NZ_CABVIH010000003.1"/>
</dbReference>
<accession>A0A5E7HAH7</accession>